<dbReference type="PANTHER" id="PTHR10859:SF91">
    <property type="entry name" value="DOLICHYL-PHOSPHATE BETA-GLUCOSYLTRANSFERASE"/>
    <property type="match status" value="1"/>
</dbReference>
<dbReference type="Gene3D" id="3.90.550.10">
    <property type="entry name" value="Spore Coat Polysaccharide Biosynthesis Protein SpsA, Chain A"/>
    <property type="match status" value="1"/>
</dbReference>
<proteinExistence type="predicted"/>
<dbReference type="Pfam" id="PF00535">
    <property type="entry name" value="Glycos_transf_2"/>
    <property type="match status" value="1"/>
</dbReference>
<sequence length="236" mass="26700">MTYLSVVIPIHNEEEILESEIRALLPALDAALKGGDYEVLLVENGSSDKTSDIAAELVRSYPKIRVISMEKPDYGGAMKEGILQSKGKYTAIFNIDFWDIEALKKALHLFENEDKDVVVCSKTMKGSRDTRSLKRRIITRSFNLVLRMFFGYKGTDTHGIKFFRTARIVPIVRKCWTGGGMLDTEFLLRSQYDGLNMSEIPVVCVEKEKRKSFFGVAKHGPGVLRDLAKLFAELRL</sequence>
<gene>
    <name evidence="2" type="ORF">A2931_02590</name>
</gene>
<dbReference type="CDD" id="cd04179">
    <property type="entry name" value="DPM_DPG-synthase_like"/>
    <property type="match status" value="1"/>
</dbReference>
<dbReference type="AlphaFoldDB" id="A0A1G2EYV9"/>
<dbReference type="EMBL" id="MHMQ01000010">
    <property type="protein sequence ID" value="OGZ30975.1"/>
    <property type="molecule type" value="Genomic_DNA"/>
</dbReference>
<feature type="domain" description="Glycosyltransferase 2-like" evidence="1">
    <location>
        <begin position="5"/>
        <end position="140"/>
    </location>
</feature>
<dbReference type="GO" id="GO:0006487">
    <property type="term" value="P:protein N-linked glycosylation"/>
    <property type="evidence" value="ECO:0007669"/>
    <property type="project" value="TreeGrafter"/>
</dbReference>
<dbReference type="InterPro" id="IPR001173">
    <property type="entry name" value="Glyco_trans_2-like"/>
</dbReference>
<organism evidence="2 3">
    <name type="scientific">Candidatus Niyogibacteria bacterium RIFCSPLOWO2_01_FULL_45_48</name>
    <dbReference type="NCBI Taxonomy" id="1801724"/>
    <lineage>
        <taxon>Bacteria</taxon>
        <taxon>Candidatus Niyogiibacteriota</taxon>
    </lineage>
</organism>
<dbReference type="PANTHER" id="PTHR10859">
    <property type="entry name" value="GLYCOSYL TRANSFERASE"/>
    <property type="match status" value="1"/>
</dbReference>
<dbReference type="InterPro" id="IPR029044">
    <property type="entry name" value="Nucleotide-diphossugar_trans"/>
</dbReference>
<evidence type="ECO:0000313" key="3">
    <source>
        <dbReference type="Proteomes" id="UP000177486"/>
    </source>
</evidence>
<dbReference type="SUPFAM" id="SSF53448">
    <property type="entry name" value="Nucleotide-diphospho-sugar transferases"/>
    <property type="match status" value="1"/>
</dbReference>
<evidence type="ECO:0000259" key="1">
    <source>
        <dbReference type="Pfam" id="PF00535"/>
    </source>
</evidence>
<accession>A0A1G2EYV9</accession>
<reference evidence="2 3" key="1">
    <citation type="journal article" date="2016" name="Nat. Commun.">
        <title>Thousands of microbial genomes shed light on interconnected biogeochemical processes in an aquifer system.</title>
        <authorList>
            <person name="Anantharaman K."/>
            <person name="Brown C.T."/>
            <person name="Hug L.A."/>
            <person name="Sharon I."/>
            <person name="Castelle C.J."/>
            <person name="Probst A.J."/>
            <person name="Thomas B.C."/>
            <person name="Singh A."/>
            <person name="Wilkins M.J."/>
            <person name="Karaoz U."/>
            <person name="Brodie E.L."/>
            <person name="Williams K.H."/>
            <person name="Hubbard S.S."/>
            <person name="Banfield J.F."/>
        </authorList>
    </citation>
    <scope>NUCLEOTIDE SEQUENCE [LARGE SCALE GENOMIC DNA]</scope>
</reference>
<comment type="caution">
    <text evidence="2">The sequence shown here is derived from an EMBL/GenBank/DDBJ whole genome shotgun (WGS) entry which is preliminary data.</text>
</comment>
<evidence type="ECO:0000313" key="2">
    <source>
        <dbReference type="EMBL" id="OGZ30975.1"/>
    </source>
</evidence>
<protein>
    <recommendedName>
        <fullName evidence="1">Glycosyltransferase 2-like domain-containing protein</fullName>
    </recommendedName>
</protein>
<name>A0A1G2EYV9_9BACT</name>
<dbReference type="Proteomes" id="UP000177486">
    <property type="component" value="Unassembled WGS sequence"/>
</dbReference>